<dbReference type="Pfam" id="PF03466">
    <property type="entry name" value="LysR_substrate"/>
    <property type="match status" value="1"/>
</dbReference>
<dbReference type="InterPro" id="IPR036388">
    <property type="entry name" value="WH-like_DNA-bd_sf"/>
</dbReference>
<dbReference type="InterPro" id="IPR005119">
    <property type="entry name" value="LysR_subst-bd"/>
</dbReference>
<dbReference type="PANTHER" id="PTHR30537:SF74">
    <property type="entry name" value="HTH-TYPE TRANSCRIPTIONAL REGULATOR TRPI"/>
    <property type="match status" value="1"/>
</dbReference>
<dbReference type="InterPro" id="IPR058163">
    <property type="entry name" value="LysR-type_TF_proteobact-type"/>
</dbReference>
<dbReference type="InterPro" id="IPR036390">
    <property type="entry name" value="WH_DNA-bd_sf"/>
</dbReference>
<dbReference type="Gene3D" id="3.40.190.10">
    <property type="entry name" value="Periplasmic binding protein-like II"/>
    <property type="match status" value="2"/>
</dbReference>
<dbReference type="SUPFAM" id="SSF53850">
    <property type="entry name" value="Periplasmic binding protein-like II"/>
    <property type="match status" value="1"/>
</dbReference>
<evidence type="ECO:0000256" key="4">
    <source>
        <dbReference type="ARBA" id="ARBA00023163"/>
    </source>
</evidence>
<comment type="similarity">
    <text evidence="1">Belongs to the LysR transcriptional regulatory family.</text>
</comment>
<dbReference type="SUPFAM" id="SSF46785">
    <property type="entry name" value="Winged helix' DNA-binding domain"/>
    <property type="match status" value="1"/>
</dbReference>
<evidence type="ECO:0000256" key="2">
    <source>
        <dbReference type="ARBA" id="ARBA00023015"/>
    </source>
</evidence>
<evidence type="ECO:0000259" key="5">
    <source>
        <dbReference type="PROSITE" id="PS50931"/>
    </source>
</evidence>
<dbReference type="FunFam" id="3.40.190.10:FF:000017">
    <property type="entry name" value="Glycine cleavage system transcriptional activator"/>
    <property type="match status" value="1"/>
</dbReference>
<dbReference type="PANTHER" id="PTHR30537">
    <property type="entry name" value="HTH-TYPE TRANSCRIPTIONAL REGULATOR"/>
    <property type="match status" value="1"/>
</dbReference>
<dbReference type="Gene3D" id="1.10.10.10">
    <property type="entry name" value="Winged helix-like DNA-binding domain superfamily/Winged helix DNA-binding domain"/>
    <property type="match status" value="1"/>
</dbReference>
<dbReference type="PROSITE" id="PS50931">
    <property type="entry name" value="HTH_LYSR"/>
    <property type="match status" value="1"/>
</dbReference>
<dbReference type="GO" id="GO:0006351">
    <property type="term" value="P:DNA-templated transcription"/>
    <property type="evidence" value="ECO:0007669"/>
    <property type="project" value="TreeGrafter"/>
</dbReference>
<dbReference type="GO" id="GO:0003700">
    <property type="term" value="F:DNA-binding transcription factor activity"/>
    <property type="evidence" value="ECO:0007669"/>
    <property type="project" value="InterPro"/>
</dbReference>
<keyword evidence="4" id="KW-0804">Transcription</keyword>
<dbReference type="PRINTS" id="PR00039">
    <property type="entry name" value="HTHLYSR"/>
</dbReference>
<protein>
    <submittedName>
        <fullName evidence="6">LysR family transcriptional regulator</fullName>
    </submittedName>
</protein>
<name>A0AB74UCN0_9GAMM</name>
<proteinExistence type="inferred from homology"/>
<dbReference type="Pfam" id="PF00126">
    <property type="entry name" value="HTH_1"/>
    <property type="match status" value="1"/>
</dbReference>
<dbReference type="EMBL" id="CP159578">
    <property type="protein sequence ID" value="XCJ79500.1"/>
    <property type="molecule type" value="Genomic_DNA"/>
</dbReference>
<feature type="domain" description="HTH lysR-type" evidence="5">
    <location>
        <begin position="8"/>
        <end position="65"/>
    </location>
</feature>
<evidence type="ECO:0000256" key="1">
    <source>
        <dbReference type="ARBA" id="ARBA00009437"/>
    </source>
</evidence>
<keyword evidence="3" id="KW-0238">DNA-binding</keyword>
<accession>A0AB74UCN0</accession>
<dbReference type="AlphaFoldDB" id="A0AB74UCN0"/>
<reference evidence="6" key="1">
    <citation type="submission" date="2024-06" db="EMBL/GenBank/DDBJ databases">
        <title>Complete genome of Salinicola endophyticus HNIBRBA4755.</title>
        <authorList>
            <person name="Shin S.Y."/>
            <person name="Kang H."/>
            <person name="Song J."/>
        </authorList>
    </citation>
    <scope>NUCLEOTIDE SEQUENCE</scope>
    <source>
        <strain evidence="6">HNIBRBA4755</strain>
    </source>
</reference>
<dbReference type="RefSeq" id="WP_353980430.1">
    <property type="nucleotide sequence ID" value="NZ_CP159578.1"/>
</dbReference>
<gene>
    <name evidence="6" type="ORF">ABV408_18970</name>
</gene>
<dbReference type="InterPro" id="IPR000847">
    <property type="entry name" value="LysR_HTH_N"/>
</dbReference>
<evidence type="ECO:0000313" key="6">
    <source>
        <dbReference type="EMBL" id="XCJ79500.1"/>
    </source>
</evidence>
<organism evidence="6">
    <name type="scientific">Salinicola endophyticus</name>
    <dbReference type="NCBI Taxonomy" id="1949083"/>
    <lineage>
        <taxon>Bacteria</taxon>
        <taxon>Pseudomonadati</taxon>
        <taxon>Pseudomonadota</taxon>
        <taxon>Gammaproteobacteria</taxon>
        <taxon>Oceanospirillales</taxon>
        <taxon>Halomonadaceae</taxon>
        <taxon>Salinicola</taxon>
    </lineage>
</organism>
<dbReference type="GO" id="GO:0043565">
    <property type="term" value="F:sequence-specific DNA binding"/>
    <property type="evidence" value="ECO:0007669"/>
    <property type="project" value="TreeGrafter"/>
</dbReference>
<keyword evidence="2" id="KW-0805">Transcription regulation</keyword>
<evidence type="ECO:0000256" key="3">
    <source>
        <dbReference type="ARBA" id="ARBA00023125"/>
    </source>
</evidence>
<sequence length="301" mass="32113">MAPISSLPSLNALRAFDAVARLGSVTAAAEELHVTHGAVSRQLRTLEAHFGTSLFDKSGRGLALTAHGRLLQPSIREAFARLGEGCAALSRELASQPFTLACPGSLLARWLIPRLDRLNADLPALRLRVVSSEGELDPRREDIDATLRFAAPPWPADIAVFPLQAERIVAVATPAVWAHTPHATADAMLGEATLLDTASRPQAWPQWAAALGAEPATLAAARQRGRTFEHLYYLLEAALAGLGVAIAPELLVANDLAQGRLVAPWPAQETDAALGLWLAPGRERSRGESLANWLTRELVAG</sequence>